<evidence type="ECO:0000256" key="4">
    <source>
        <dbReference type="ARBA" id="ARBA00022692"/>
    </source>
</evidence>
<feature type="domain" description="ABC transmembrane type-1" evidence="9">
    <location>
        <begin position="98"/>
        <end position="309"/>
    </location>
</feature>
<dbReference type="InterPro" id="IPR035906">
    <property type="entry name" value="MetI-like_sf"/>
</dbReference>
<reference evidence="10" key="1">
    <citation type="submission" date="2020-10" db="EMBL/GenBank/DDBJ databases">
        <title>Sequencing the genomes of 1000 actinobacteria strains.</title>
        <authorList>
            <person name="Klenk H.-P."/>
        </authorList>
    </citation>
    <scope>NUCLEOTIDE SEQUENCE</scope>
    <source>
        <strain evidence="10">DSM 45354</strain>
    </source>
</reference>
<proteinExistence type="inferred from homology"/>
<dbReference type="InterPro" id="IPR051393">
    <property type="entry name" value="ABC_transporter_permease"/>
</dbReference>
<keyword evidence="11" id="KW-1185">Reference proteome</keyword>
<feature type="transmembrane region" description="Helical" evidence="7">
    <location>
        <begin position="103"/>
        <end position="123"/>
    </location>
</feature>
<evidence type="ECO:0000256" key="2">
    <source>
        <dbReference type="ARBA" id="ARBA00022448"/>
    </source>
</evidence>
<accession>A0A927MRD0</accession>
<organism evidence="10 11">
    <name type="scientific">Actinopolymorpha pittospori</name>
    <dbReference type="NCBI Taxonomy" id="648752"/>
    <lineage>
        <taxon>Bacteria</taxon>
        <taxon>Bacillati</taxon>
        <taxon>Actinomycetota</taxon>
        <taxon>Actinomycetes</taxon>
        <taxon>Propionibacteriales</taxon>
        <taxon>Actinopolymorphaceae</taxon>
        <taxon>Actinopolymorpha</taxon>
    </lineage>
</organism>
<name>A0A927MRD0_9ACTN</name>
<feature type="transmembrane region" description="Helical" evidence="7">
    <location>
        <begin position="135"/>
        <end position="157"/>
    </location>
</feature>
<gene>
    <name evidence="10" type="ORF">HEB94_000666</name>
</gene>
<dbReference type="GO" id="GO:0055085">
    <property type="term" value="P:transmembrane transport"/>
    <property type="evidence" value="ECO:0007669"/>
    <property type="project" value="InterPro"/>
</dbReference>
<dbReference type="PANTHER" id="PTHR30193">
    <property type="entry name" value="ABC TRANSPORTER PERMEASE PROTEIN"/>
    <property type="match status" value="1"/>
</dbReference>
<feature type="transmembrane region" description="Helical" evidence="7">
    <location>
        <begin position="288"/>
        <end position="310"/>
    </location>
</feature>
<dbReference type="Gene3D" id="1.10.3720.10">
    <property type="entry name" value="MetI-like"/>
    <property type="match status" value="1"/>
</dbReference>
<comment type="subcellular location">
    <subcellularLocation>
        <location evidence="1 7">Cell membrane</location>
        <topology evidence="1 7">Multi-pass membrane protein</topology>
    </subcellularLocation>
</comment>
<sequence>MNVDSRSSPAPAHVSVAGATRARPTPRPRWTQTRREAMWFYVLVSPWIVGFLVFLAGPLLASLYLSLTDYDLLTTPHWVGLANYVRMFSEDPLFWKVLGNTTFYTFVSVPLATVISVALAALLNKPLPGMRVYRTIVYLPALVPLVASAMLFAWVLAPDAGLINRALALVGVRGPAWLLSETWVIPALVLMSIWGVGTGVVLLLAGMQGIPGELLEAATIDGANARQRFFRIVLPMLSPVILFNVVMGLIGAFQIFSQVYILTGGGPNNASQMLVPYLFEEGFKNYRMGYASALSWVLFAVIMICTAIVFRSSSRFLFYESEVRR</sequence>
<evidence type="ECO:0000313" key="11">
    <source>
        <dbReference type="Proteomes" id="UP000638648"/>
    </source>
</evidence>
<dbReference type="RefSeq" id="WP_337917448.1">
    <property type="nucleotide sequence ID" value="NZ_BAABJL010000189.1"/>
</dbReference>
<feature type="compositionally biased region" description="Low complexity" evidence="8">
    <location>
        <begin position="17"/>
        <end position="29"/>
    </location>
</feature>
<dbReference type="CDD" id="cd06261">
    <property type="entry name" value="TM_PBP2"/>
    <property type="match status" value="1"/>
</dbReference>
<feature type="transmembrane region" description="Helical" evidence="7">
    <location>
        <begin position="39"/>
        <end position="65"/>
    </location>
</feature>
<dbReference type="PANTHER" id="PTHR30193:SF1">
    <property type="entry name" value="ABC TRANSPORTER PERMEASE PROTEIN YESP-RELATED"/>
    <property type="match status" value="1"/>
</dbReference>
<comment type="caution">
    <text evidence="10">The sequence shown here is derived from an EMBL/GenBank/DDBJ whole genome shotgun (WGS) entry which is preliminary data.</text>
</comment>
<keyword evidence="2 7" id="KW-0813">Transport</keyword>
<feature type="region of interest" description="Disordered" evidence="8">
    <location>
        <begin position="1"/>
        <end position="29"/>
    </location>
</feature>
<evidence type="ECO:0000313" key="10">
    <source>
        <dbReference type="EMBL" id="MBE1603818.1"/>
    </source>
</evidence>
<keyword evidence="10" id="KW-0762">Sugar transport</keyword>
<keyword evidence="6 7" id="KW-0472">Membrane</keyword>
<comment type="similarity">
    <text evidence="7">Belongs to the binding-protein-dependent transport system permease family.</text>
</comment>
<feature type="transmembrane region" description="Helical" evidence="7">
    <location>
        <begin position="232"/>
        <end position="256"/>
    </location>
</feature>
<keyword evidence="5 7" id="KW-1133">Transmembrane helix</keyword>
<protein>
    <submittedName>
        <fullName evidence="10">Multiple sugar transport system permease protein</fullName>
    </submittedName>
</protein>
<evidence type="ECO:0000256" key="8">
    <source>
        <dbReference type="SAM" id="MobiDB-lite"/>
    </source>
</evidence>
<evidence type="ECO:0000256" key="3">
    <source>
        <dbReference type="ARBA" id="ARBA00022475"/>
    </source>
</evidence>
<evidence type="ECO:0000259" key="9">
    <source>
        <dbReference type="PROSITE" id="PS50928"/>
    </source>
</evidence>
<evidence type="ECO:0000256" key="6">
    <source>
        <dbReference type="ARBA" id="ARBA00023136"/>
    </source>
</evidence>
<evidence type="ECO:0000256" key="1">
    <source>
        <dbReference type="ARBA" id="ARBA00004651"/>
    </source>
</evidence>
<dbReference type="EMBL" id="JADBEM010000001">
    <property type="protein sequence ID" value="MBE1603818.1"/>
    <property type="molecule type" value="Genomic_DNA"/>
</dbReference>
<keyword evidence="3" id="KW-1003">Cell membrane</keyword>
<evidence type="ECO:0000256" key="7">
    <source>
        <dbReference type="RuleBase" id="RU363032"/>
    </source>
</evidence>
<feature type="transmembrane region" description="Helical" evidence="7">
    <location>
        <begin position="183"/>
        <end position="205"/>
    </location>
</feature>
<dbReference type="InterPro" id="IPR000515">
    <property type="entry name" value="MetI-like"/>
</dbReference>
<dbReference type="SUPFAM" id="SSF161098">
    <property type="entry name" value="MetI-like"/>
    <property type="match status" value="1"/>
</dbReference>
<keyword evidence="4 7" id="KW-0812">Transmembrane</keyword>
<evidence type="ECO:0000256" key="5">
    <source>
        <dbReference type="ARBA" id="ARBA00022989"/>
    </source>
</evidence>
<dbReference type="Pfam" id="PF00528">
    <property type="entry name" value="BPD_transp_1"/>
    <property type="match status" value="1"/>
</dbReference>
<dbReference type="GO" id="GO:0005886">
    <property type="term" value="C:plasma membrane"/>
    <property type="evidence" value="ECO:0007669"/>
    <property type="project" value="UniProtKB-SubCell"/>
</dbReference>
<dbReference type="AlphaFoldDB" id="A0A927MRD0"/>
<dbReference type="Proteomes" id="UP000638648">
    <property type="component" value="Unassembled WGS sequence"/>
</dbReference>
<dbReference type="PROSITE" id="PS50928">
    <property type="entry name" value="ABC_TM1"/>
    <property type="match status" value="1"/>
</dbReference>